<evidence type="ECO:0000313" key="4">
    <source>
        <dbReference type="EMBL" id="EHY31407.1"/>
    </source>
</evidence>
<dbReference type="InterPro" id="IPR052910">
    <property type="entry name" value="ABC-Purine-Binding"/>
</dbReference>
<dbReference type="RefSeq" id="WP_008542067.1">
    <property type="nucleotide sequence ID" value="NZ_JH604949.1"/>
</dbReference>
<accession>H3KEP6</accession>
<dbReference type="CDD" id="cd19963">
    <property type="entry name" value="PBP1_BMP-like"/>
    <property type="match status" value="1"/>
</dbReference>
<evidence type="ECO:0000313" key="5">
    <source>
        <dbReference type="Proteomes" id="UP000004956"/>
    </source>
</evidence>
<dbReference type="PATRIC" id="fig|762967.3.peg.957"/>
<evidence type="ECO:0000256" key="1">
    <source>
        <dbReference type="ARBA" id="ARBA00022729"/>
    </source>
</evidence>
<dbReference type="EMBL" id="AFBQ01000165">
    <property type="protein sequence ID" value="EHY31407.1"/>
    <property type="molecule type" value="Genomic_DNA"/>
</dbReference>
<feature type="domain" description="ABC transporter substrate-binding protein PnrA-like" evidence="3">
    <location>
        <begin position="51"/>
        <end position="336"/>
    </location>
</feature>
<proteinExistence type="predicted"/>
<keyword evidence="5" id="KW-1185">Reference proteome</keyword>
<gene>
    <name evidence="4" type="ORF">HMPREF9440_01211</name>
</gene>
<dbReference type="Gene3D" id="3.40.50.2300">
    <property type="match status" value="2"/>
</dbReference>
<evidence type="ECO:0000259" key="3">
    <source>
        <dbReference type="Pfam" id="PF02608"/>
    </source>
</evidence>
<dbReference type="STRING" id="762967.HMPREF9440_01211"/>
<dbReference type="PANTHER" id="PTHR43208:SF1">
    <property type="entry name" value="ABC TRANSPORTER SUBSTRATE-BINDING PROTEIN"/>
    <property type="match status" value="1"/>
</dbReference>
<dbReference type="Pfam" id="PF02608">
    <property type="entry name" value="Bmp"/>
    <property type="match status" value="1"/>
</dbReference>
<dbReference type="GO" id="GO:0005886">
    <property type="term" value="C:plasma membrane"/>
    <property type="evidence" value="ECO:0007669"/>
    <property type="project" value="InterPro"/>
</dbReference>
<dbReference type="HOGENOM" id="CLU_038813_2_0_4"/>
<evidence type="ECO:0000256" key="2">
    <source>
        <dbReference type="SAM" id="SignalP"/>
    </source>
</evidence>
<organism evidence="4 5">
    <name type="scientific">Sutterella parvirubra YIT 11816</name>
    <dbReference type="NCBI Taxonomy" id="762967"/>
    <lineage>
        <taxon>Bacteria</taxon>
        <taxon>Pseudomonadati</taxon>
        <taxon>Pseudomonadota</taxon>
        <taxon>Betaproteobacteria</taxon>
        <taxon>Burkholderiales</taxon>
        <taxon>Sutterellaceae</taxon>
        <taxon>Sutterella</taxon>
    </lineage>
</organism>
<dbReference type="OrthoDB" id="9769871at2"/>
<dbReference type="PANTHER" id="PTHR43208">
    <property type="entry name" value="ABC TRANSPORTER SUBSTRATE-BINDING PROTEIN"/>
    <property type="match status" value="1"/>
</dbReference>
<sequence>MQKRSLLKLALLLASPLPLAACGDKGEPAPAGAAKPAAAPADAAAAEGPLKVAFVYISPVSEEGWSSRHDQARRELEAHFGDKIQVKAIDNVPDNADAERVLRDLCEQGYKLIFATSFGYMNGAHKVAKDFPDVKFEHCTGFKTAENIGVYAGRFYEGRYLAGMIAAAATKTNNLGYVAAFPIPEVLQGINAFTMGARAVNPNAQVRVVWTSSWYDPGKESDAVGSLKGQNCDVVTHHTDSAAVALAAEKAKIRVVAYNTSMPKAAPTMQLAASVPVWTPFYIERVNQVMAGTWKAENTWGGIADGMVDLIAVADDVPADAKARMEDVRQKLLKREWNVFTGPIVTNEGREVCAAGKTLTDADLLSMNYLVDGVVGKLPQTGS</sequence>
<dbReference type="AlphaFoldDB" id="H3KEP6"/>
<feature type="chain" id="PRO_5003588930" evidence="2">
    <location>
        <begin position="21"/>
        <end position="383"/>
    </location>
</feature>
<keyword evidence="1 2" id="KW-0732">Signal</keyword>
<feature type="signal peptide" evidence="2">
    <location>
        <begin position="1"/>
        <end position="20"/>
    </location>
</feature>
<comment type="caution">
    <text evidence="4">The sequence shown here is derived from an EMBL/GenBank/DDBJ whole genome shotgun (WGS) entry which is preliminary data.</text>
</comment>
<dbReference type="InterPro" id="IPR003760">
    <property type="entry name" value="PnrA-like"/>
</dbReference>
<name>H3KEP6_9BURK</name>
<protein>
    <submittedName>
        <fullName evidence="4">Basic membrane protein</fullName>
    </submittedName>
</protein>
<reference evidence="4 5" key="1">
    <citation type="submission" date="2011-11" db="EMBL/GenBank/DDBJ databases">
        <authorList>
            <person name="Weinstock G."/>
            <person name="Sodergren E."/>
            <person name="Clifton S."/>
            <person name="Fulton L."/>
            <person name="Fulton B."/>
            <person name="Courtney L."/>
            <person name="Fronick C."/>
            <person name="Harrison M."/>
            <person name="Strong C."/>
            <person name="Farmer C."/>
            <person name="Delahaunty K."/>
            <person name="Markovic C."/>
            <person name="Hall O."/>
            <person name="Minx P."/>
            <person name="Tomlinson C."/>
            <person name="Mitreva M."/>
            <person name="Hou S."/>
            <person name="Chen J."/>
            <person name="Wollam A."/>
            <person name="Pepin K.H."/>
            <person name="Johnson M."/>
            <person name="Bhonagiri V."/>
            <person name="Zhang X."/>
            <person name="Suruliraj S."/>
            <person name="Warren W."/>
            <person name="Chinwalla A."/>
            <person name="Mardis E.R."/>
            <person name="Wilson R.K."/>
        </authorList>
    </citation>
    <scope>NUCLEOTIDE SEQUENCE [LARGE SCALE GENOMIC DNA]</scope>
    <source>
        <strain evidence="4 5">YIT 11816</strain>
    </source>
</reference>
<dbReference type="Proteomes" id="UP000004956">
    <property type="component" value="Unassembled WGS sequence"/>
</dbReference>